<protein>
    <submittedName>
        <fullName evidence="1">Uncharacterized protein</fullName>
    </submittedName>
</protein>
<dbReference type="EMBL" id="CT867985">
    <property type="protein sequence ID" value="CAK56041.1"/>
    <property type="molecule type" value="Genomic_DNA"/>
</dbReference>
<gene>
    <name evidence="1" type="ORF">GSPATT00000476001</name>
</gene>
<sequence>MYQVEGINIAVEGCFHGNFDEIFAEVVEFEKKKQIKIDLITRLWRCSNYEKQK</sequence>
<keyword evidence="2" id="KW-1185">Reference proteome</keyword>
<dbReference type="KEGG" id="ptm:GSPATT00000476001"/>
<dbReference type="HOGENOM" id="CLU_3072815_0_0_1"/>
<dbReference type="Proteomes" id="UP000000600">
    <property type="component" value="Unassembled WGS sequence"/>
</dbReference>
<evidence type="ECO:0000313" key="2">
    <source>
        <dbReference type="Proteomes" id="UP000000600"/>
    </source>
</evidence>
<dbReference type="RefSeq" id="XP_001423439.1">
    <property type="nucleotide sequence ID" value="XM_001423402.1"/>
</dbReference>
<proteinExistence type="predicted"/>
<organism evidence="1 2">
    <name type="scientific">Paramecium tetraurelia</name>
    <dbReference type="NCBI Taxonomy" id="5888"/>
    <lineage>
        <taxon>Eukaryota</taxon>
        <taxon>Sar</taxon>
        <taxon>Alveolata</taxon>
        <taxon>Ciliophora</taxon>
        <taxon>Intramacronucleata</taxon>
        <taxon>Oligohymenophorea</taxon>
        <taxon>Peniculida</taxon>
        <taxon>Parameciidae</taxon>
        <taxon>Paramecium</taxon>
    </lineage>
</organism>
<dbReference type="AlphaFoldDB" id="A0BBX4"/>
<dbReference type="OrthoDB" id="407609at2759"/>
<reference evidence="1 2" key="1">
    <citation type="journal article" date="2006" name="Nature">
        <title>Global trends of whole-genome duplications revealed by the ciliate Paramecium tetraurelia.</title>
        <authorList>
            <consortium name="Genoscope"/>
            <person name="Aury J.-M."/>
            <person name="Jaillon O."/>
            <person name="Duret L."/>
            <person name="Noel B."/>
            <person name="Jubin C."/>
            <person name="Porcel B.M."/>
            <person name="Segurens B."/>
            <person name="Daubin V."/>
            <person name="Anthouard V."/>
            <person name="Aiach N."/>
            <person name="Arnaiz O."/>
            <person name="Billaut A."/>
            <person name="Beisson J."/>
            <person name="Blanc I."/>
            <person name="Bouhouche K."/>
            <person name="Camara F."/>
            <person name="Duharcourt S."/>
            <person name="Guigo R."/>
            <person name="Gogendeau D."/>
            <person name="Katinka M."/>
            <person name="Keller A.-M."/>
            <person name="Kissmehl R."/>
            <person name="Klotz C."/>
            <person name="Koll F."/>
            <person name="Le Moue A."/>
            <person name="Lepere C."/>
            <person name="Malinsky S."/>
            <person name="Nowacki M."/>
            <person name="Nowak J.K."/>
            <person name="Plattner H."/>
            <person name="Poulain J."/>
            <person name="Ruiz F."/>
            <person name="Serrano V."/>
            <person name="Zagulski M."/>
            <person name="Dessen P."/>
            <person name="Betermier M."/>
            <person name="Weissenbach J."/>
            <person name="Scarpelli C."/>
            <person name="Schachter V."/>
            <person name="Sperling L."/>
            <person name="Meyer E."/>
            <person name="Cohen J."/>
            <person name="Wincker P."/>
        </authorList>
    </citation>
    <scope>NUCLEOTIDE SEQUENCE [LARGE SCALE GENOMIC DNA]</scope>
    <source>
        <strain evidence="1 2">Stock d4-2</strain>
    </source>
</reference>
<dbReference type="InParanoid" id="A0BBX4"/>
<dbReference type="GeneID" id="5009223"/>
<name>A0BBX4_PARTE</name>
<evidence type="ECO:0000313" key="1">
    <source>
        <dbReference type="EMBL" id="CAK56041.1"/>
    </source>
</evidence>
<accession>A0BBX4</accession>